<feature type="transmembrane region" description="Helical" evidence="6">
    <location>
        <begin position="341"/>
        <end position="360"/>
    </location>
</feature>
<accession>A0A1X7I338</accession>
<dbReference type="InterPro" id="IPR003838">
    <property type="entry name" value="ABC3_permease_C"/>
</dbReference>
<feature type="domain" description="ABC3 transporter permease C-terminal" evidence="7">
    <location>
        <begin position="697"/>
        <end position="810"/>
    </location>
</feature>
<dbReference type="AlphaFoldDB" id="A0A1X7I338"/>
<evidence type="ECO:0000256" key="2">
    <source>
        <dbReference type="ARBA" id="ARBA00022475"/>
    </source>
</evidence>
<name>A0A1X7I338_9BACT</name>
<evidence type="ECO:0000256" key="4">
    <source>
        <dbReference type="ARBA" id="ARBA00022989"/>
    </source>
</evidence>
<keyword evidence="5 6" id="KW-0472">Membrane</keyword>
<evidence type="ECO:0000259" key="7">
    <source>
        <dbReference type="Pfam" id="PF02687"/>
    </source>
</evidence>
<keyword evidence="4 6" id="KW-1133">Transmembrane helix</keyword>
<evidence type="ECO:0000313" key="10">
    <source>
        <dbReference type="Proteomes" id="UP000193804"/>
    </source>
</evidence>
<sequence length="817" mass="90333">MLKNYIKIAFRNLIKHKLYTGINVIGLSLGLGISILLFIFIQDEFSFDKFHERGDQIARVLWEEEVQPGEVSLSASAPMAAPNAIKSSFEEVVGTSHVISTSNLTKTEGENALLQQTTIVGPDFLKMFSFPVLKGSENPLEDKYSVAITESTAKKFFGRENPLGRSLLIQLGKTYEAYEVKAVLADPPVNSSINFGLLISDQNLSTYIGQQGLESWFNNYGESYVWLKEGYSLKSLEEKFPNMIISGIGQEQYDEATYALYLQPIKEAHLNPDISGGSMAVTDPQLLWILFSVALMIMLIACINFTTLAIGRSATRAKEVGVRKTMGAAYKQLFGQFMTESLILTIVSTLLGTLIAQLLLPVFNDLFEKSLVISYSLTQVSIILGLMLLITIVAGSYPALFLSNLKPIQVLKGRMSVNFGKHNLRKTLVGVQFFISLFLVACTLIMYQQMKKINTYDLGFSSDNILEVKVPLVSSGGGFGSGIKMSFEKANRYKQAIKKREGIANAGIAMSTYGNNSWWNAGFPQDDGTTFYYRFNIIDTDYANVLGYEFKEGRNLSTEFPSDSTAFIINETFARAAKMESPLQAQVGSPGSYDDHRIVGVVKDFHHAALYSEIEPVMMAMSPDVGLSGINTLNIPGGMSPTVFVKAGSNDYEEVLSSLKDEWVNLFPDEPFDYKFFDESIQQQYEADQRLGKMIAMAAIIAIIIASMGLFALASLAITGRLKEIGIRKVMGASPANISLMFNKEFLKITTIGIVLALPVSYWLMSKWLDQFEVKAVPGLGVLITTVLLGLIFTITIVSFQTIKASYMNPVKSLKEE</sequence>
<reference evidence="10" key="1">
    <citation type="submission" date="2017-04" db="EMBL/GenBank/DDBJ databases">
        <authorList>
            <person name="Varghese N."/>
            <person name="Submissions S."/>
        </authorList>
    </citation>
    <scope>NUCLEOTIDE SEQUENCE [LARGE SCALE GENOMIC DNA]</scope>
    <source>
        <strain evidence="10">DSM 4125</strain>
    </source>
</reference>
<dbReference type="GO" id="GO:0022857">
    <property type="term" value="F:transmembrane transporter activity"/>
    <property type="evidence" value="ECO:0007669"/>
    <property type="project" value="TreeGrafter"/>
</dbReference>
<dbReference type="PANTHER" id="PTHR30572:SF18">
    <property type="entry name" value="ABC-TYPE MACROLIDE FAMILY EXPORT SYSTEM PERMEASE COMPONENT 2"/>
    <property type="match status" value="1"/>
</dbReference>
<dbReference type="InterPro" id="IPR025857">
    <property type="entry name" value="MacB_PCD"/>
</dbReference>
<dbReference type="STRING" id="1028.SAMN05661096_00109"/>
<feature type="domain" description="MacB-like periplasmic core" evidence="8">
    <location>
        <begin position="20"/>
        <end position="240"/>
    </location>
</feature>
<proteinExistence type="predicted"/>
<dbReference type="Proteomes" id="UP000193804">
    <property type="component" value="Unassembled WGS sequence"/>
</dbReference>
<keyword evidence="3 6" id="KW-0812">Transmembrane</keyword>
<feature type="transmembrane region" description="Helical" evidence="6">
    <location>
        <begin position="694"/>
        <end position="719"/>
    </location>
</feature>
<evidence type="ECO:0000256" key="1">
    <source>
        <dbReference type="ARBA" id="ARBA00004651"/>
    </source>
</evidence>
<evidence type="ECO:0000256" key="6">
    <source>
        <dbReference type="SAM" id="Phobius"/>
    </source>
</evidence>
<feature type="transmembrane region" description="Helical" evidence="6">
    <location>
        <begin position="380"/>
        <end position="405"/>
    </location>
</feature>
<comment type="subcellular location">
    <subcellularLocation>
        <location evidence="1">Cell membrane</location>
        <topology evidence="1">Multi-pass membrane protein</topology>
    </subcellularLocation>
</comment>
<dbReference type="GO" id="GO:0005886">
    <property type="term" value="C:plasma membrane"/>
    <property type="evidence" value="ECO:0007669"/>
    <property type="project" value="UniProtKB-SubCell"/>
</dbReference>
<dbReference type="Pfam" id="PF12704">
    <property type="entry name" value="MacB_PCD"/>
    <property type="match status" value="1"/>
</dbReference>
<dbReference type="OrthoDB" id="5933722at2"/>
<gene>
    <name evidence="9" type="ORF">SAMN05661096_00109</name>
</gene>
<evidence type="ECO:0000256" key="3">
    <source>
        <dbReference type="ARBA" id="ARBA00022692"/>
    </source>
</evidence>
<feature type="transmembrane region" description="Helical" evidence="6">
    <location>
        <begin position="21"/>
        <end position="41"/>
    </location>
</feature>
<dbReference type="Pfam" id="PF02687">
    <property type="entry name" value="FtsX"/>
    <property type="match status" value="2"/>
</dbReference>
<feature type="transmembrane region" description="Helical" evidence="6">
    <location>
        <begin position="777"/>
        <end position="800"/>
    </location>
</feature>
<evidence type="ECO:0000313" key="9">
    <source>
        <dbReference type="EMBL" id="SMG08112.1"/>
    </source>
</evidence>
<feature type="domain" description="ABC3 transporter permease C-terminal" evidence="7">
    <location>
        <begin position="292"/>
        <end position="407"/>
    </location>
</feature>
<protein>
    <submittedName>
        <fullName evidence="9">Putative ABC transport system permease protein</fullName>
    </submittedName>
</protein>
<dbReference type="EMBL" id="FXAW01000001">
    <property type="protein sequence ID" value="SMG08112.1"/>
    <property type="molecule type" value="Genomic_DNA"/>
</dbReference>
<evidence type="ECO:0000259" key="8">
    <source>
        <dbReference type="Pfam" id="PF12704"/>
    </source>
</evidence>
<organism evidence="9 10">
    <name type="scientific">Marivirga sericea</name>
    <dbReference type="NCBI Taxonomy" id="1028"/>
    <lineage>
        <taxon>Bacteria</taxon>
        <taxon>Pseudomonadati</taxon>
        <taxon>Bacteroidota</taxon>
        <taxon>Cytophagia</taxon>
        <taxon>Cytophagales</taxon>
        <taxon>Marivirgaceae</taxon>
        <taxon>Marivirga</taxon>
    </lineage>
</organism>
<feature type="transmembrane region" description="Helical" evidence="6">
    <location>
        <begin position="426"/>
        <end position="447"/>
    </location>
</feature>
<keyword evidence="10" id="KW-1185">Reference proteome</keyword>
<feature type="transmembrane region" description="Helical" evidence="6">
    <location>
        <begin position="746"/>
        <end position="765"/>
    </location>
</feature>
<dbReference type="InterPro" id="IPR050250">
    <property type="entry name" value="Macrolide_Exporter_MacB"/>
</dbReference>
<dbReference type="PANTHER" id="PTHR30572">
    <property type="entry name" value="MEMBRANE COMPONENT OF TRANSPORTER-RELATED"/>
    <property type="match status" value="1"/>
</dbReference>
<evidence type="ECO:0000256" key="5">
    <source>
        <dbReference type="ARBA" id="ARBA00023136"/>
    </source>
</evidence>
<keyword evidence="2" id="KW-1003">Cell membrane</keyword>
<dbReference type="RefSeq" id="WP_085515134.1">
    <property type="nucleotide sequence ID" value="NZ_FXAW01000001.1"/>
</dbReference>
<feature type="transmembrane region" description="Helical" evidence="6">
    <location>
        <begin position="286"/>
        <end position="310"/>
    </location>
</feature>